<name>A2Q4L1_MEDTR</name>
<dbReference type="EMBL" id="AC157503">
    <property type="protein sequence ID" value="ABN08561.1"/>
    <property type="molecule type" value="Genomic_DNA"/>
</dbReference>
<protein>
    <submittedName>
        <fullName evidence="1">Uncharacterized protein</fullName>
    </submittedName>
</protein>
<dbReference type="AlphaFoldDB" id="A2Q4L1"/>
<reference evidence="1" key="1">
    <citation type="submission" date="2005-04" db="EMBL/GenBank/DDBJ databases">
        <authorList>
            <person name="Town C.D."/>
        </authorList>
    </citation>
    <scope>NUCLEOTIDE SEQUENCE</scope>
</reference>
<gene>
    <name evidence="1" type="ORF">MtrDRAFT_AC157503g34v2</name>
</gene>
<evidence type="ECO:0000313" key="1">
    <source>
        <dbReference type="EMBL" id="ABN08561.1"/>
    </source>
</evidence>
<reference evidence="1" key="2">
    <citation type="submission" date="2007-03" db="EMBL/GenBank/DDBJ databases">
        <authorList>
            <consortium name="The International Medicago Genome Annotation Group"/>
        </authorList>
    </citation>
    <scope>NUCLEOTIDE SEQUENCE</scope>
</reference>
<accession>A2Q4L1</accession>
<proteinExistence type="predicted"/>
<sequence length="43" mass="4709">MPAYISYLHGNGKRGLNGLQYSLQKSSFDTAQWLLAASHAQAN</sequence>
<organism evidence="1">
    <name type="scientific">Medicago truncatula</name>
    <name type="common">Barrel medic</name>
    <name type="synonym">Medicago tribuloides</name>
    <dbReference type="NCBI Taxonomy" id="3880"/>
    <lineage>
        <taxon>Eukaryota</taxon>
        <taxon>Viridiplantae</taxon>
        <taxon>Streptophyta</taxon>
        <taxon>Embryophyta</taxon>
        <taxon>Tracheophyta</taxon>
        <taxon>Spermatophyta</taxon>
        <taxon>Magnoliopsida</taxon>
        <taxon>eudicotyledons</taxon>
        <taxon>Gunneridae</taxon>
        <taxon>Pentapetalae</taxon>
        <taxon>rosids</taxon>
        <taxon>fabids</taxon>
        <taxon>Fabales</taxon>
        <taxon>Fabaceae</taxon>
        <taxon>Papilionoideae</taxon>
        <taxon>50 kb inversion clade</taxon>
        <taxon>NPAAA clade</taxon>
        <taxon>Hologalegina</taxon>
        <taxon>IRL clade</taxon>
        <taxon>Trifolieae</taxon>
        <taxon>Medicago</taxon>
    </lineage>
</organism>